<keyword evidence="5 7" id="KW-0472">Membrane</keyword>
<dbReference type="GO" id="GO:0006644">
    <property type="term" value="P:phospholipid metabolic process"/>
    <property type="evidence" value="ECO:0000250"/>
    <property type="project" value="FlyBase"/>
</dbReference>
<dbReference type="InterPro" id="IPR043216">
    <property type="entry name" value="PAP-like"/>
</dbReference>
<dbReference type="EMBL" id="AY069390">
    <property type="protein sequence ID" value="AAL39535.1"/>
    <property type="molecule type" value="mRNA"/>
</dbReference>
<dbReference type="ExpressionAtlas" id="Q8T0D6">
    <property type="expression patterns" value="baseline and differential"/>
</dbReference>
<dbReference type="PANTHER" id="PTHR10165">
    <property type="entry name" value="LIPID PHOSPHATE PHOSPHATASE"/>
    <property type="match status" value="1"/>
</dbReference>
<dbReference type="InterPro" id="IPR036938">
    <property type="entry name" value="PAP2/HPO_sf"/>
</dbReference>
<evidence type="ECO:0000256" key="6">
    <source>
        <dbReference type="SAM" id="MobiDB-lite"/>
    </source>
</evidence>
<dbReference type="AGR" id="FB:FBgn0037341"/>
<dbReference type="Pfam" id="PF01569">
    <property type="entry name" value="PAP2"/>
    <property type="match status" value="1"/>
</dbReference>
<dbReference type="InterPro" id="IPR000326">
    <property type="entry name" value="PAP2/HPO"/>
</dbReference>
<dbReference type="IntAct" id="Q8T0D6">
    <property type="interactions" value="2"/>
</dbReference>
<feature type="transmembrane region" description="Helical" evidence="7">
    <location>
        <begin position="193"/>
        <end position="209"/>
    </location>
</feature>
<reference evidence="9" key="1">
    <citation type="submission" date="2001-12" db="EMBL/GenBank/DDBJ databases">
        <authorList>
            <person name="Stapleton M."/>
            <person name="Brokstein P."/>
            <person name="Hong L."/>
            <person name="Agbayani A."/>
            <person name="Carlson J."/>
            <person name="Champe M."/>
            <person name="Chavez C."/>
            <person name="Dorsett V."/>
            <person name="Farfan D."/>
            <person name="Frise E."/>
            <person name="George R."/>
            <person name="Gonzalez M."/>
            <person name="Guarin H."/>
            <person name="Li P."/>
            <person name="Liao G."/>
            <person name="Miranda A."/>
            <person name="Mungall C.J."/>
            <person name="Nunoo J."/>
            <person name="Pacleb J."/>
            <person name="Paragas V."/>
            <person name="Park S."/>
            <person name="Phouanenavong S."/>
            <person name="Wan K."/>
            <person name="Yu C."/>
            <person name="Lewis S.E."/>
            <person name="Rubin G.M."/>
            <person name="Celniker S."/>
        </authorList>
    </citation>
    <scope>NUCLEOTIDE SEQUENCE</scope>
    <source>
        <strain evidence="9">Berkeley</strain>
    </source>
</reference>
<name>Q8T0D6_DROME</name>
<evidence type="ECO:0000313" key="9">
    <source>
        <dbReference type="EMBL" id="AAL39535.1"/>
    </source>
</evidence>
<dbReference type="OrthoDB" id="10030083at2759"/>
<feature type="transmembrane region" description="Helical" evidence="7">
    <location>
        <begin position="221"/>
        <end position="240"/>
    </location>
</feature>
<sequence length="300" mass="34378">MPDSCTADLRSRRRENPIDRNGNIGGTGKEQATSTRPKLTTEYTQRTNEMTASKEGQESRRTLSDSSAEDVRNTGSRTRTNDDEMWRNELAMNTDSSSVQPEKREERSHRTGNSNAKLSDAVDVVLRVLLVITFFKLETMTAFKREIHEEELWLYKNPRRPDIVRGGELLFWVIVAPFLVTIAFYWYTRDRRLCIAVIPLFIALLVAVSRTCDYHHHWQDVTIGGLIGLFAGYISYTQYYPSIFCPDAGIPLVRWPSREGSQYQRLSGKDDNGSRGPHHLDGGDAVRRPLLADKEESKWY</sequence>
<dbReference type="VEuPathDB" id="VectorBase:FBgn0037341"/>
<feature type="domain" description="Phosphatidic acid phosphatase type 2/haloperoxidase" evidence="8">
    <location>
        <begin position="178"/>
        <end position="240"/>
    </location>
</feature>
<feature type="compositionally biased region" description="Polar residues" evidence="6">
    <location>
        <begin position="91"/>
        <end position="100"/>
    </location>
</feature>
<evidence type="ECO:0000256" key="2">
    <source>
        <dbReference type="ARBA" id="ARBA00008816"/>
    </source>
</evidence>
<protein>
    <submittedName>
        <fullName evidence="9">LD09836p</fullName>
    </submittedName>
</protein>
<evidence type="ECO:0000256" key="3">
    <source>
        <dbReference type="ARBA" id="ARBA00022692"/>
    </source>
</evidence>
<comment type="subcellular location">
    <subcellularLocation>
        <location evidence="1">Membrane</location>
        <topology evidence="1">Multi-pass membrane protein</topology>
    </subcellularLocation>
</comment>
<feature type="region of interest" description="Disordered" evidence="6">
    <location>
        <begin position="263"/>
        <end position="286"/>
    </location>
</feature>
<comment type="similarity">
    <text evidence="2">Belongs to the PA-phosphatase related phosphoesterase family.</text>
</comment>
<feature type="region of interest" description="Disordered" evidence="6">
    <location>
        <begin position="1"/>
        <end position="114"/>
    </location>
</feature>
<gene>
    <name evidence="9 10" type="ORF">CG12746</name>
</gene>
<accession>Q9VND5</accession>
<proteinExistence type="evidence at transcript level"/>
<keyword evidence="4 7" id="KW-1133">Transmembrane helix</keyword>
<feature type="compositionally biased region" description="Basic and acidic residues" evidence="6">
    <location>
        <begin position="267"/>
        <end position="286"/>
    </location>
</feature>
<feature type="transmembrane region" description="Helical" evidence="7">
    <location>
        <begin position="169"/>
        <end position="187"/>
    </location>
</feature>
<feature type="compositionally biased region" description="Polar residues" evidence="6">
    <location>
        <begin position="30"/>
        <end position="51"/>
    </location>
</feature>
<evidence type="ECO:0000313" key="10">
    <source>
        <dbReference type="FlyBase" id="FBgn0037341"/>
    </source>
</evidence>
<accession>Q9VND6</accession>
<keyword evidence="3 7" id="KW-0812">Transmembrane</keyword>
<dbReference type="AlphaFoldDB" id="Q8T0D6"/>
<evidence type="ECO:0000256" key="7">
    <source>
        <dbReference type="SAM" id="Phobius"/>
    </source>
</evidence>
<dbReference type="GO" id="GO:0016020">
    <property type="term" value="C:membrane"/>
    <property type="evidence" value="ECO:0000250"/>
    <property type="project" value="FlyBase"/>
</dbReference>
<evidence type="ECO:0000256" key="5">
    <source>
        <dbReference type="ARBA" id="ARBA00023136"/>
    </source>
</evidence>
<evidence type="ECO:0000259" key="8">
    <source>
        <dbReference type="Pfam" id="PF01569"/>
    </source>
</evidence>
<dbReference type="PANTHER" id="PTHR10165:SF35">
    <property type="entry name" value="RE23632P"/>
    <property type="match status" value="1"/>
</dbReference>
<dbReference type="FlyBase" id="FBgn0037341">
    <property type="gene designation" value="CG12746"/>
</dbReference>
<organism evidence="9">
    <name type="scientific">Drosophila melanogaster</name>
    <name type="common">Fruit fly</name>
    <dbReference type="NCBI Taxonomy" id="7227"/>
    <lineage>
        <taxon>Eukaryota</taxon>
        <taxon>Metazoa</taxon>
        <taxon>Ecdysozoa</taxon>
        <taxon>Arthropoda</taxon>
        <taxon>Hexapoda</taxon>
        <taxon>Insecta</taxon>
        <taxon>Pterygota</taxon>
        <taxon>Neoptera</taxon>
        <taxon>Endopterygota</taxon>
        <taxon>Diptera</taxon>
        <taxon>Brachycera</taxon>
        <taxon>Muscomorpha</taxon>
        <taxon>Ephydroidea</taxon>
        <taxon>Drosophilidae</taxon>
        <taxon>Drosophila</taxon>
        <taxon>Sophophora</taxon>
    </lineage>
</organism>
<evidence type="ECO:0000256" key="1">
    <source>
        <dbReference type="ARBA" id="ARBA00004141"/>
    </source>
</evidence>
<dbReference type="GO" id="GO:0008195">
    <property type="term" value="F:phosphatidate phosphatase activity"/>
    <property type="evidence" value="ECO:0000250"/>
    <property type="project" value="FlyBase"/>
</dbReference>
<dbReference type="UCSC" id="CG12746-RE">
    <property type="organism name" value="d. melanogaster"/>
</dbReference>
<dbReference type="SUPFAM" id="SSF48317">
    <property type="entry name" value="Acid phosphatase/Vanadium-dependent haloperoxidase"/>
    <property type="match status" value="1"/>
</dbReference>
<dbReference type="Gene3D" id="1.20.144.10">
    <property type="entry name" value="Phosphatidic acid phosphatase type 2/haloperoxidase"/>
    <property type="match status" value="1"/>
</dbReference>
<evidence type="ECO:0000256" key="4">
    <source>
        <dbReference type="ARBA" id="ARBA00022989"/>
    </source>
</evidence>
<accession>Q8T0D6</accession>